<dbReference type="GO" id="GO:0000701">
    <property type="term" value="F:purine-specific mismatch base pair DNA N-glycosylase activity"/>
    <property type="evidence" value="ECO:0007669"/>
    <property type="project" value="UniProtKB-EC"/>
</dbReference>
<evidence type="ECO:0000256" key="11">
    <source>
        <dbReference type="ARBA" id="ARBA00023014"/>
    </source>
</evidence>
<accession>A0ABW8GN20</accession>
<feature type="domain" description="HhH-GPD" evidence="15">
    <location>
        <begin position="42"/>
        <end position="193"/>
    </location>
</feature>
<dbReference type="SUPFAM" id="SSF48150">
    <property type="entry name" value="DNA-glycosylase"/>
    <property type="match status" value="1"/>
</dbReference>
<dbReference type="InterPro" id="IPR044298">
    <property type="entry name" value="MIG/MutY"/>
</dbReference>
<dbReference type="PROSITE" id="PS01155">
    <property type="entry name" value="ENDONUCLEASE_III_2"/>
    <property type="match status" value="1"/>
</dbReference>
<comment type="catalytic activity">
    <reaction evidence="1 14">
        <text>Hydrolyzes free adenine bases from 7,8-dihydro-8-oxoguanine:adenine mismatched double-stranded DNA, leaving an apurinic site.</text>
        <dbReference type="EC" id="3.2.2.31"/>
    </reaction>
</comment>
<dbReference type="InterPro" id="IPR004035">
    <property type="entry name" value="Endouclease-III_FeS-bd_BS"/>
</dbReference>
<dbReference type="InterPro" id="IPR015797">
    <property type="entry name" value="NUDIX_hydrolase-like_dom_sf"/>
</dbReference>
<evidence type="ECO:0000256" key="9">
    <source>
        <dbReference type="ARBA" id="ARBA00022801"/>
    </source>
</evidence>
<keyword evidence="10 14" id="KW-0408">Iron</keyword>
<dbReference type="Pfam" id="PF00730">
    <property type="entry name" value="HhH-GPD"/>
    <property type="match status" value="1"/>
</dbReference>
<dbReference type="InterPro" id="IPR029119">
    <property type="entry name" value="MutY_C"/>
</dbReference>
<keyword evidence="9 16" id="KW-0378">Hydrolase</keyword>
<evidence type="ECO:0000313" key="16">
    <source>
        <dbReference type="EMBL" id="MFJ5446770.1"/>
    </source>
</evidence>
<evidence type="ECO:0000256" key="10">
    <source>
        <dbReference type="ARBA" id="ARBA00023004"/>
    </source>
</evidence>
<dbReference type="Pfam" id="PF00633">
    <property type="entry name" value="HHH"/>
    <property type="match status" value="1"/>
</dbReference>
<evidence type="ECO:0000256" key="13">
    <source>
        <dbReference type="ARBA" id="ARBA00023295"/>
    </source>
</evidence>
<evidence type="ECO:0000259" key="15">
    <source>
        <dbReference type="SMART" id="SM00478"/>
    </source>
</evidence>
<dbReference type="SUPFAM" id="SSF55811">
    <property type="entry name" value="Nudix"/>
    <property type="match status" value="1"/>
</dbReference>
<comment type="cofactor">
    <cofactor evidence="14">
        <name>[4Fe-4S] cluster</name>
        <dbReference type="ChEBI" id="CHEBI:49883"/>
    </cofactor>
    <text evidence="14">Binds 1 [4Fe-4S] cluster.</text>
</comment>
<dbReference type="EMBL" id="JBIWXY010000002">
    <property type="protein sequence ID" value="MFJ5446770.1"/>
    <property type="molecule type" value="Genomic_DNA"/>
</dbReference>
<evidence type="ECO:0000256" key="6">
    <source>
        <dbReference type="ARBA" id="ARBA00022485"/>
    </source>
</evidence>
<dbReference type="Gene3D" id="3.90.79.10">
    <property type="entry name" value="Nucleoside Triphosphate Pyrophosphohydrolase"/>
    <property type="match status" value="1"/>
</dbReference>
<evidence type="ECO:0000256" key="12">
    <source>
        <dbReference type="ARBA" id="ARBA00023204"/>
    </source>
</evidence>
<evidence type="ECO:0000256" key="2">
    <source>
        <dbReference type="ARBA" id="ARBA00002933"/>
    </source>
</evidence>
<gene>
    <name evidence="16" type="primary">mutY</name>
    <name evidence="16" type="ORF">ACIKP9_11070</name>
</gene>
<evidence type="ECO:0000256" key="1">
    <source>
        <dbReference type="ARBA" id="ARBA00000843"/>
    </source>
</evidence>
<reference evidence="16 17" key="1">
    <citation type="submission" date="2024-11" db="EMBL/GenBank/DDBJ databases">
        <authorList>
            <person name="Kaparullina E.N."/>
            <person name="Delegan Y.A."/>
            <person name="Doronina N.V."/>
        </authorList>
    </citation>
    <scope>NUCLEOTIDE SEQUENCE [LARGE SCALE GENOMIC DNA]</scope>
    <source>
        <strain evidence="16 17">7sh_L</strain>
    </source>
</reference>
<dbReference type="CDD" id="cd00056">
    <property type="entry name" value="ENDO3c"/>
    <property type="match status" value="1"/>
</dbReference>
<comment type="similarity">
    <text evidence="3 14">Belongs to the Nth/MutY family.</text>
</comment>
<comment type="function">
    <text evidence="2">Adenine glycosylase active on G-A mispairs. MutY also corrects error-prone DNA synthesis past GO lesions which are due to the oxidatively damaged form of guanine: 7,8-dihydro-8-oxoguanine (8-oxo-dGTP).</text>
</comment>
<evidence type="ECO:0000256" key="4">
    <source>
        <dbReference type="ARBA" id="ARBA00012045"/>
    </source>
</evidence>
<dbReference type="InterPro" id="IPR003265">
    <property type="entry name" value="HhH-GPD_domain"/>
</dbReference>
<dbReference type="NCBIfam" id="TIGR01084">
    <property type="entry name" value="mutY"/>
    <property type="match status" value="1"/>
</dbReference>
<dbReference type="Gene3D" id="1.10.1670.10">
    <property type="entry name" value="Helix-hairpin-Helix base-excision DNA repair enzymes (C-terminal)"/>
    <property type="match status" value="1"/>
</dbReference>
<keyword evidence="13 14" id="KW-0326">Glycosidase</keyword>
<dbReference type="EC" id="3.2.2.31" evidence="4 14"/>
<dbReference type="PANTHER" id="PTHR42944:SF1">
    <property type="entry name" value="ADENINE DNA GLYCOSYLASE"/>
    <property type="match status" value="1"/>
</dbReference>
<evidence type="ECO:0000256" key="8">
    <source>
        <dbReference type="ARBA" id="ARBA00022763"/>
    </source>
</evidence>
<name>A0ABW8GN20_9PROT</name>
<keyword evidence="7" id="KW-0479">Metal-binding</keyword>
<dbReference type="PANTHER" id="PTHR42944">
    <property type="entry name" value="ADENINE DNA GLYCOSYLASE"/>
    <property type="match status" value="1"/>
</dbReference>
<dbReference type="InterPro" id="IPR005760">
    <property type="entry name" value="A/G_AdeGlyc_MutY"/>
</dbReference>
<dbReference type="InterPro" id="IPR000445">
    <property type="entry name" value="HhH_motif"/>
</dbReference>
<dbReference type="InterPro" id="IPR004036">
    <property type="entry name" value="Endonuclease-III-like_CS2"/>
</dbReference>
<dbReference type="CDD" id="cd03431">
    <property type="entry name" value="NUDIX_DNA_Glycosylase_C-MutY"/>
    <property type="match status" value="1"/>
</dbReference>
<keyword evidence="6" id="KW-0004">4Fe-4S</keyword>
<dbReference type="SMART" id="SM00478">
    <property type="entry name" value="ENDO3c"/>
    <property type="match status" value="1"/>
</dbReference>
<comment type="caution">
    <text evidence="16">The sequence shown here is derived from an EMBL/GenBank/DDBJ whole genome shotgun (WGS) entry which is preliminary data.</text>
</comment>
<dbReference type="RefSeq" id="WP_400883372.1">
    <property type="nucleotide sequence ID" value="NZ_JBIWXY010000002.1"/>
</dbReference>
<evidence type="ECO:0000313" key="17">
    <source>
        <dbReference type="Proteomes" id="UP001617669"/>
    </source>
</evidence>
<dbReference type="Proteomes" id="UP001617669">
    <property type="component" value="Unassembled WGS sequence"/>
</dbReference>
<keyword evidence="12" id="KW-0234">DNA repair</keyword>
<dbReference type="Gene3D" id="1.10.340.30">
    <property type="entry name" value="Hypothetical protein, domain 2"/>
    <property type="match status" value="1"/>
</dbReference>
<protein>
    <recommendedName>
        <fullName evidence="5 14">Adenine DNA glycosylase</fullName>
        <ecNumber evidence="4 14">3.2.2.31</ecNumber>
    </recommendedName>
</protein>
<keyword evidence="17" id="KW-1185">Reference proteome</keyword>
<sequence>MTLSHYLPIADRLIAWQKQHGRHDLPWQNTHDPYAIWVSEIMLQQTQVAAVIGYYQKFMQRFPSIPSLAAASQDDVMQYWSGLGYYSRARNLHKAAQQVMNSHAGEFPRDFEAIQALPGIGRSTAAAISSFAFGLPQPIMDGNVKRVFARYFLIEGWPGLPKVEKQLWQIAETMQPQAEMGTYAQALMDLGATVCVRSRPRCATCPLQEDCAALLADRVNELPASKPKKAIPEKSVQMLVMMHNHRVLLQKRPDSGIWGGLWSLPELDLAEDAQAWGLKALGFQGNAPEALTQLTHVFTHFKLHILARTMEVPALPLQAQEPAWQWMRLNDAINTGLPAPVRKILQTLAERQGGALATGQHQLALV</sequence>
<organism evidence="16 17">
    <name type="scientific">Methylobacillus methanolivorans</name>
    <dbReference type="NCBI Taxonomy" id="1848927"/>
    <lineage>
        <taxon>Bacteria</taxon>
        <taxon>Pseudomonadati</taxon>
        <taxon>Pseudomonadota</taxon>
        <taxon>Betaproteobacteria</taxon>
        <taxon>Nitrosomonadales</taxon>
        <taxon>Methylophilaceae</taxon>
        <taxon>Methylobacillus</taxon>
    </lineage>
</organism>
<dbReference type="InterPro" id="IPR023170">
    <property type="entry name" value="HhH_base_excis_C"/>
</dbReference>
<keyword evidence="8 14" id="KW-0227">DNA damage</keyword>
<dbReference type="InterPro" id="IPR011257">
    <property type="entry name" value="DNA_glycosylase"/>
</dbReference>
<proteinExistence type="inferred from homology"/>
<evidence type="ECO:0000256" key="5">
    <source>
        <dbReference type="ARBA" id="ARBA00022023"/>
    </source>
</evidence>
<dbReference type="Pfam" id="PF14815">
    <property type="entry name" value="NUDIX_4"/>
    <property type="match status" value="1"/>
</dbReference>
<keyword evidence="11" id="KW-0411">Iron-sulfur</keyword>
<dbReference type="PROSITE" id="PS00764">
    <property type="entry name" value="ENDONUCLEASE_III_1"/>
    <property type="match status" value="1"/>
</dbReference>
<evidence type="ECO:0000256" key="7">
    <source>
        <dbReference type="ARBA" id="ARBA00022723"/>
    </source>
</evidence>
<evidence type="ECO:0000256" key="3">
    <source>
        <dbReference type="ARBA" id="ARBA00008343"/>
    </source>
</evidence>
<evidence type="ECO:0000256" key="14">
    <source>
        <dbReference type="RuleBase" id="RU365096"/>
    </source>
</evidence>